<reference evidence="1 2" key="1">
    <citation type="submission" date="2019-07" db="EMBL/GenBank/DDBJ databases">
        <title>Draft genome sequence of Haloferax volcanii SS0101, isolated from salt farm in Samut Sakhon, Thailand.</title>
        <authorList>
            <person name="Wanthongcharoen S."/>
            <person name="Yamprayoonswat W."/>
            <person name="Ruangsuj P."/>
            <person name="Thongpramul N."/>
            <person name="Jumpathong W."/>
            <person name="Sittihan S."/>
            <person name="Kanjanavas P."/>
            <person name="Yasawong M."/>
        </authorList>
    </citation>
    <scope>NUCLEOTIDE SEQUENCE [LARGE SCALE GENOMIC DNA]</scope>
    <source>
        <strain evidence="1 2">SS0101</strain>
    </source>
</reference>
<evidence type="ECO:0000313" key="2">
    <source>
        <dbReference type="Proteomes" id="UP000320212"/>
    </source>
</evidence>
<dbReference type="Proteomes" id="UP000320212">
    <property type="component" value="Unassembled WGS sequence"/>
</dbReference>
<sequence length="459" mass="52167">MSILLGIATTITREAAFLRLLIPFTVLSLFSIYDYAKWILETVDIDSIANQALEDIDPEYVREIIDLRESQASPVSDELFLKEIQINSSRDPLSVLTDIVGVSIDEADSTGAANYIQQVEEKFWEITEESDTISTYNDQKIMTTHFLSTVYKIHRLGRIEQDSRVVFETISTISNLVSISINKDIDGVSFESSRLFGKLSLQVYGDGDDEINSNIMSEYNSIRTAIIRKLQNTDAREPSLNIYLQCMRDFSVTAVDHRDYHRASQGAISLRRIIEVLIDSRDTFSKRAVTYLGQLGMKMADEEAIAWTDVEGAGFDTIVRNYPEEIISVHLVPIKEKCKEKGMTDAVSVIEGQIVKIESHLAEFDSEVHGKIMGRYGIENKTDLRLAWSFLRRHQGPFSHADMWYEITARKGSRPANLSLLIKSLHDLGVIKASQDFDRYSSMLNVWDPNSLDETEWDF</sequence>
<proteinExistence type="predicted"/>
<protein>
    <submittedName>
        <fullName evidence="1">Uncharacterized protein</fullName>
    </submittedName>
</protein>
<evidence type="ECO:0000313" key="1">
    <source>
        <dbReference type="EMBL" id="TVT89075.1"/>
    </source>
</evidence>
<accession>A0A558FU88</accession>
<organism evidence="1 2">
    <name type="scientific">Haloferax volcanii</name>
    <name type="common">Halobacterium volcanii</name>
    <dbReference type="NCBI Taxonomy" id="2246"/>
    <lineage>
        <taxon>Archaea</taxon>
        <taxon>Methanobacteriati</taxon>
        <taxon>Methanobacteriota</taxon>
        <taxon>Stenosarchaea group</taxon>
        <taxon>Halobacteria</taxon>
        <taxon>Halobacteriales</taxon>
        <taxon>Haloferacaceae</taxon>
        <taxon>Haloferax</taxon>
    </lineage>
</organism>
<dbReference type="EMBL" id="VMTR01000277">
    <property type="protein sequence ID" value="TVT89075.1"/>
    <property type="molecule type" value="Genomic_DNA"/>
</dbReference>
<dbReference type="AlphaFoldDB" id="A0A558FU88"/>
<gene>
    <name evidence="1" type="ORF">FQA18_18690</name>
</gene>
<name>A0A558FU88_HALVO</name>
<dbReference type="RefSeq" id="WP_144859775.1">
    <property type="nucleotide sequence ID" value="NZ_VMTR01000277.1"/>
</dbReference>
<comment type="caution">
    <text evidence="1">The sequence shown here is derived from an EMBL/GenBank/DDBJ whole genome shotgun (WGS) entry which is preliminary data.</text>
</comment>